<organism evidence="3 4">
    <name type="scientific">Durusdinium trenchii</name>
    <dbReference type="NCBI Taxonomy" id="1381693"/>
    <lineage>
        <taxon>Eukaryota</taxon>
        <taxon>Sar</taxon>
        <taxon>Alveolata</taxon>
        <taxon>Dinophyceae</taxon>
        <taxon>Suessiales</taxon>
        <taxon>Symbiodiniaceae</taxon>
        <taxon>Durusdinium</taxon>
    </lineage>
</organism>
<reference evidence="3 4" key="1">
    <citation type="submission" date="2024-02" db="EMBL/GenBank/DDBJ databases">
        <authorList>
            <person name="Chen Y."/>
            <person name="Shah S."/>
            <person name="Dougan E. K."/>
            <person name="Thang M."/>
            <person name="Chan C."/>
        </authorList>
    </citation>
    <scope>NUCLEOTIDE SEQUENCE [LARGE SCALE GENOMIC DNA]</scope>
</reference>
<dbReference type="PROSITE" id="PS50948">
    <property type="entry name" value="PAN"/>
    <property type="match status" value="1"/>
</dbReference>
<dbReference type="Pfam" id="PF00024">
    <property type="entry name" value="PAN_1"/>
    <property type="match status" value="1"/>
</dbReference>
<evidence type="ECO:0000313" key="4">
    <source>
        <dbReference type="Proteomes" id="UP001642484"/>
    </source>
</evidence>
<accession>A0ABP0LMZ7</accession>
<gene>
    <name evidence="2" type="ORF">CCMP2556_LOCUS21567</name>
    <name evidence="3" type="ORF">CCMP2556_LOCUS21835</name>
</gene>
<evidence type="ECO:0000259" key="1">
    <source>
        <dbReference type="PROSITE" id="PS50948"/>
    </source>
</evidence>
<proteinExistence type="predicted"/>
<feature type="domain" description="Apple" evidence="1">
    <location>
        <begin position="186"/>
        <end position="252"/>
    </location>
</feature>
<name>A0ABP0LMZ7_9DINO</name>
<evidence type="ECO:0000313" key="2">
    <source>
        <dbReference type="EMBL" id="CAK9039907.1"/>
    </source>
</evidence>
<dbReference type="Proteomes" id="UP001642484">
    <property type="component" value="Unassembled WGS sequence"/>
</dbReference>
<dbReference type="SMART" id="SM00473">
    <property type="entry name" value="PAN_AP"/>
    <property type="match status" value="2"/>
</dbReference>
<keyword evidence="4" id="KW-1185">Reference proteome</keyword>
<dbReference type="EMBL" id="CAXAMN010013336">
    <property type="protein sequence ID" value="CAK9040559.1"/>
    <property type="molecule type" value="Genomic_DNA"/>
</dbReference>
<sequence>MLQWCWAGKNFSMSGVSGATWSASTAGQTGGRAFASFNIELEGGSFVTFECFDSWPVSTGTSCRSQTTSTAMPTTSSASAKEWLPVEGGDDRACRGSSPHDISESYYSVQKALSLQVCQNMCEAMTTCVGVEYSGRRCELWTRADGVQSSKSLPGFTCLSYAEPTEPIPLRSGEFEPVDGAWDRVCRGSSPSDNSARYFTVLIALPTLQDCQRKCREASNCTGVEYHRLGRCEIWTRSAGIEASAQVNDYSCWRFVEKLNN</sequence>
<protein>
    <recommendedName>
        <fullName evidence="1">Apple domain-containing protein</fullName>
    </recommendedName>
</protein>
<dbReference type="InterPro" id="IPR003609">
    <property type="entry name" value="Pan_app"/>
</dbReference>
<dbReference type="EMBL" id="CAXAMN010013113">
    <property type="protein sequence ID" value="CAK9039907.1"/>
    <property type="molecule type" value="Genomic_DNA"/>
</dbReference>
<evidence type="ECO:0000313" key="3">
    <source>
        <dbReference type="EMBL" id="CAK9040559.1"/>
    </source>
</evidence>
<comment type="caution">
    <text evidence="3">The sequence shown here is derived from an EMBL/GenBank/DDBJ whole genome shotgun (WGS) entry which is preliminary data.</text>
</comment>